<dbReference type="InterPro" id="IPR029756">
    <property type="entry name" value="MTH1187/YkoF-like"/>
</dbReference>
<dbReference type="NCBIfam" id="TIGR00106">
    <property type="entry name" value="MTH1187 family thiamine-binding protein"/>
    <property type="match status" value="1"/>
</dbReference>
<organism evidence="3 4">
    <name type="scientific">Prolixibacter bellariivorans</name>
    <dbReference type="NCBI Taxonomy" id="314319"/>
    <lineage>
        <taxon>Bacteria</taxon>
        <taxon>Pseudomonadati</taxon>
        <taxon>Bacteroidota</taxon>
        <taxon>Bacteroidia</taxon>
        <taxon>Marinilabiliales</taxon>
        <taxon>Prolixibacteraceae</taxon>
        <taxon>Prolixibacter</taxon>
    </lineage>
</organism>
<dbReference type="Pfam" id="PF01910">
    <property type="entry name" value="Thiamine_BP"/>
    <property type="match status" value="1"/>
</dbReference>
<protein>
    <recommendedName>
        <fullName evidence="2">Thiamine-binding protein domain-containing protein</fullName>
    </recommendedName>
</protein>
<feature type="domain" description="Thiamine-binding protein" evidence="2">
    <location>
        <begin position="8"/>
        <end position="96"/>
    </location>
</feature>
<sequence>MNKQINLALQVLPRAKDKNTYDLVDEAIRIIKESGVKYRVCPFETVMEGEFDELMNVVKKVHEACYAAGAENMLAYVKIQSNGETPVTIEDKMAKYDGA</sequence>
<dbReference type="InterPro" id="IPR051614">
    <property type="entry name" value="UPF0045_domain"/>
</dbReference>
<evidence type="ECO:0000313" key="4">
    <source>
        <dbReference type="Proteomes" id="UP000391834"/>
    </source>
</evidence>
<dbReference type="PANTHER" id="PTHR33777:SF1">
    <property type="entry name" value="UPF0045 PROTEIN ECM15"/>
    <property type="match status" value="1"/>
</dbReference>
<accession>A0A5M4AVQ3</accession>
<dbReference type="Gene3D" id="3.30.70.930">
    <property type="match status" value="1"/>
</dbReference>
<comment type="caution">
    <text evidence="3">The sequence shown here is derived from an EMBL/GenBank/DDBJ whole genome shotgun (WGS) entry which is preliminary data.</text>
</comment>
<evidence type="ECO:0000259" key="2">
    <source>
        <dbReference type="Pfam" id="PF01910"/>
    </source>
</evidence>
<dbReference type="EMBL" id="BLAX01000001">
    <property type="protein sequence ID" value="GET31718.1"/>
    <property type="molecule type" value="Genomic_DNA"/>
</dbReference>
<reference evidence="3 4" key="1">
    <citation type="submission" date="2019-10" db="EMBL/GenBank/DDBJ databases">
        <title>Prolixibacter strains distinguished by the presence of nitrate reductase genes were adept at nitrate-dependent anaerobic corrosion of metallic iron and carbon steel.</title>
        <authorList>
            <person name="Iino T."/>
            <person name="Shono N."/>
            <person name="Ito K."/>
            <person name="Nakamura R."/>
            <person name="Sueoka K."/>
            <person name="Harayama S."/>
            <person name="Ohkuma M."/>
        </authorList>
    </citation>
    <scope>NUCLEOTIDE SEQUENCE [LARGE SCALE GENOMIC DNA]</scope>
    <source>
        <strain evidence="3 4">JCM 13498</strain>
    </source>
</reference>
<proteinExistence type="inferred from homology"/>
<dbReference type="AlphaFoldDB" id="A0A5M4AVQ3"/>
<name>A0A5M4AVQ3_9BACT</name>
<dbReference type="SUPFAM" id="SSF89957">
    <property type="entry name" value="MTH1187/YkoF-like"/>
    <property type="match status" value="1"/>
</dbReference>
<keyword evidence="4" id="KW-1185">Reference proteome</keyword>
<comment type="similarity">
    <text evidence="1">Belongs to the UPF0045 family.</text>
</comment>
<dbReference type="RefSeq" id="WP_025863674.1">
    <property type="nucleotide sequence ID" value="NZ_BLAX01000001.1"/>
</dbReference>
<evidence type="ECO:0000256" key="1">
    <source>
        <dbReference type="ARBA" id="ARBA00010272"/>
    </source>
</evidence>
<gene>
    <name evidence="3" type="ORF">PbJCM13498_05810</name>
</gene>
<dbReference type="Proteomes" id="UP000391834">
    <property type="component" value="Unassembled WGS sequence"/>
</dbReference>
<dbReference type="OrthoDB" id="5886358at2"/>
<dbReference type="PANTHER" id="PTHR33777">
    <property type="entry name" value="UPF0045 PROTEIN ECM15"/>
    <property type="match status" value="1"/>
</dbReference>
<dbReference type="InterPro" id="IPR002767">
    <property type="entry name" value="Thiamine_BP"/>
</dbReference>
<dbReference type="GO" id="GO:0005829">
    <property type="term" value="C:cytosol"/>
    <property type="evidence" value="ECO:0007669"/>
    <property type="project" value="TreeGrafter"/>
</dbReference>
<evidence type="ECO:0000313" key="3">
    <source>
        <dbReference type="EMBL" id="GET31718.1"/>
    </source>
</evidence>